<keyword evidence="1 3" id="KW-0560">Oxidoreductase</keyword>
<gene>
    <name evidence="6" type="ORF">C7450_102518</name>
</gene>
<organism evidence="6 7">
    <name type="scientific">Chelatococcus asaccharovorans</name>
    <dbReference type="NCBI Taxonomy" id="28210"/>
    <lineage>
        <taxon>Bacteria</taxon>
        <taxon>Pseudomonadati</taxon>
        <taxon>Pseudomonadota</taxon>
        <taxon>Alphaproteobacteria</taxon>
        <taxon>Hyphomicrobiales</taxon>
        <taxon>Chelatococcaceae</taxon>
        <taxon>Chelatococcus</taxon>
    </lineage>
</organism>
<evidence type="ECO:0000256" key="1">
    <source>
        <dbReference type="ARBA" id="ARBA00023002"/>
    </source>
</evidence>
<evidence type="ECO:0000313" key="7">
    <source>
        <dbReference type="Proteomes" id="UP000248021"/>
    </source>
</evidence>
<dbReference type="Pfam" id="PF02826">
    <property type="entry name" value="2-Hacid_dh_C"/>
    <property type="match status" value="1"/>
</dbReference>
<dbReference type="RefSeq" id="WP_110373725.1">
    <property type="nucleotide sequence ID" value="NZ_JAHBRY010000002.1"/>
</dbReference>
<dbReference type="InterPro" id="IPR006139">
    <property type="entry name" value="D-isomer_2_OHA_DH_cat_dom"/>
</dbReference>
<evidence type="ECO:0000256" key="3">
    <source>
        <dbReference type="RuleBase" id="RU003719"/>
    </source>
</evidence>
<dbReference type="Proteomes" id="UP000248021">
    <property type="component" value="Unassembled WGS sequence"/>
</dbReference>
<dbReference type="InterPro" id="IPR006140">
    <property type="entry name" value="D-isomer_DH_NAD-bd"/>
</dbReference>
<dbReference type="GO" id="GO:0016618">
    <property type="term" value="F:hydroxypyruvate reductase [NAD(P)H] activity"/>
    <property type="evidence" value="ECO:0007669"/>
    <property type="project" value="TreeGrafter"/>
</dbReference>
<dbReference type="InterPro" id="IPR036291">
    <property type="entry name" value="NAD(P)-bd_dom_sf"/>
</dbReference>
<dbReference type="InterPro" id="IPR050223">
    <property type="entry name" value="D-isomer_2-hydroxyacid_DH"/>
</dbReference>
<dbReference type="GO" id="GO:0005829">
    <property type="term" value="C:cytosol"/>
    <property type="evidence" value="ECO:0007669"/>
    <property type="project" value="TreeGrafter"/>
</dbReference>
<proteinExistence type="inferred from homology"/>
<dbReference type="PANTHER" id="PTHR10996:SF178">
    <property type="entry name" value="2-HYDROXYACID DEHYDROGENASE YGL185C-RELATED"/>
    <property type="match status" value="1"/>
</dbReference>
<dbReference type="AlphaFoldDB" id="A0A2V3UEW2"/>
<dbReference type="Pfam" id="PF00389">
    <property type="entry name" value="2-Hacid_dh"/>
    <property type="match status" value="1"/>
</dbReference>
<dbReference type="GO" id="GO:0051287">
    <property type="term" value="F:NAD binding"/>
    <property type="evidence" value="ECO:0007669"/>
    <property type="project" value="InterPro"/>
</dbReference>
<dbReference type="Gene3D" id="3.40.50.720">
    <property type="entry name" value="NAD(P)-binding Rossmann-like Domain"/>
    <property type="match status" value="2"/>
</dbReference>
<comment type="similarity">
    <text evidence="3">Belongs to the D-isomer specific 2-hydroxyacid dehydrogenase family.</text>
</comment>
<feature type="domain" description="D-isomer specific 2-hydroxyacid dehydrogenase catalytic" evidence="4">
    <location>
        <begin position="28"/>
        <end position="317"/>
    </location>
</feature>
<dbReference type="CDD" id="cd05300">
    <property type="entry name" value="2-Hacid_dh_1"/>
    <property type="match status" value="1"/>
</dbReference>
<name>A0A2V3UEW2_9HYPH</name>
<evidence type="ECO:0000259" key="4">
    <source>
        <dbReference type="Pfam" id="PF00389"/>
    </source>
</evidence>
<evidence type="ECO:0000259" key="5">
    <source>
        <dbReference type="Pfam" id="PF02826"/>
    </source>
</evidence>
<keyword evidence="2" id="KW-0520">NAD</keyword>
<protein>
    <submittedName>
        <fullName evidence="6">Phosphoglycerate dehydrogenase-like enzyme</fullName>
    </submittedName>
</protein>
<dbReference type="SUPFAM" id="SSF52283">
    <property type="entry name" value="Formate/glycerate dehydrogenase catalytic domain-like"/>
    <property type="match status" value="1"/>
</dbReference>
<dbReference type="OrthoDB" id="9793626at2"/>
<evidence type="ECO:0000313" key="6">
    <source>
        <dbReference type="EMBL" id="PXW63600.1"/>
    </source>
</evidence>
<accession>A0A2V3UEW2</accession>
<dbReference type="PANTHER" id="PTHR10996">
    <property type="entry name" value="2-HYDROXYACID DEHYDROGENASE-RELATED"/>
    <property type="match status" value="1"/>
</dbReference>
<keyword evidence="7" id="KW-1185">Reference proteome</keyword>
<feature type="domain" description="D-isomer specific 2-hydroxyacid dehydrogenase NAD-binding" evidence="5">
    <location>
        <begin position="106"/>
        <end position="285"/>
    </location>
</feature>
<dbReference type="EMBL" id="QJJK01000002">
    <property type="protein sequence ID" value="PXW63600.1"/>
    <property type="molecule type" value="Genomic_DNA"/>
</dbReference>
<reference evidence="6 7" key="1">
    <citation type="submission" date="2018-05" db="EMBL/GenBank/DDBJ databases">
        <title>Genomic Encyclopedia of Type Strains, Phase IV (KMG-IV): sequencing the most valuable type-strain genomes for metagenomic binning, comparative biology and taxonomic classification.</title>
        <authorList>
            <person name="Goeker M."/>
        </authorList>
    </citation>
    <scope>NUCLEOTIDE SEQUENCE [LARGE SCALE GENOMIC DNA]</scope>
    <source>
        <strain evidence="6 7">DSM 6462</strain>
    </source>
</reference>
<sequence>MKAALLTSIARDSIAASLAPFGDVRLVADVQDLHQAIDGADALVMSNPGLYTAEFADELCRHGGALKWIQFLSAGYDGARLHGIPAGTVLTNAGECWSPTVAEHAVMLLLALVRRLTDCHQAQDERRWDAGIRPRLSSLEGKTVTVLGFGSIGRDIATRLRPFGAHVVGVTRSGKPAEAGPAPDRMAAVGELDRLLPESDALIVTLPLSQETRHIIDADRLARLPAHAVLVNVSRGGTVDGVALAEALKAGRLGGAALDVTEPEPLPATDPLWTTPNTIITPHIAGFGSGALDGRLAALVAENASRFAAGRALLHRVDVPVRPATAGGQHRDPA</sequence>
<dbReference type="GO" id="GO:0030267">
    <property type="term" value="F:glyoxylate reductase (NADPH) activity"/>
    <property type="evidence" value="ECO:0007669"/>
    <property type="project" value="TreeGrafter"/>
</dbReference>
<dbReference type="SUPFAM" id="SSF51735">
    <property type="entry name" value="NAD(P)-binding Rossmann-fold domains"/>
    <property type="match status" value="1"/>
</dbReference>
<evidence type="ECO:0000256" key="2">
    <source>
        <dbReference type="ARBA" id="ARBA00023027"/>
    </source>
</evidence>
<comment type="caution">
    <text evidence="6">The sequence shown here is derived from an EMBL/GenBank/DDBJ whole genome shotgun (WGS) entry which is preliminary data.</text>
</comment>